<reference evidence="3" key="3">
    <citation type="submission" date="2011-02" db="EMBL/GenBank/DDBJ databases">
        <authorList>
            <consortium name="TAIR"/>
            <person name="Swarbreck D."/>
            <person name="Lamesch P."/>
            <person name="Wilks C."/>
            <person name="Huala E."/>
        </authorList>
    </citation>
    <scope>NUCLEOTIDE SEQUENCE</scope>
</reference>
<dbReference type="ExpressionAtlas" id="Q9FHL9">
    <property type="expression patterns" value="baseline and differential"/>
</dbReference>
<evidence type="ECO:0000313" key="4">
    <source>
        <dbReference type="EMBL" id="BAB08681.1"/>
    </source>
</evidence>
<evidence type="ECO:0000313" key="2">
    <source>
        <dbReference type="Araport" id="AT5G51650"/>
    </source>
</evidence>
<reference evidence="5" key="5">
    <citation type="journal article" date="2017" name="Plant J.">
        <title>Araport11: a complete reannotation of the Arabidopsis thaliana reference genome.</title>
        <authorList>
            <person name="Cheng C.Y."/>
            <person name="Krishnakumar V."/>
            <person name="Chan A.P."/>
            <person name="Thibaud-Nissen F."/>
            <person name="Schobel S."/>
            <person name="Town C.D."/>
        </authorList>
    </citation>
    <scope>GENOME REANNOTATION</scope>
    <source>
        <strain evidence="5">cv. Columbia</strain>
    </source>
</reference>
<protein>
    <submittedName>
        <fullName evidence="4">Uncharacterized protein</fullName>
    </submittedName>
</protein>
<dbReference type="TAIR" id="AT5G51650"/>
<organism evidence="4">
    <name type="scientific">Arabidopsis thaliana</name>
    <name type="common">Mouse-ear cress</name>
    <dbReference type="NCBI Taxonomy" id="3702"/>
    <lineage>
        <taxon>Eukaryota</taxon>
        <taxon>Viridiplantae</taxon>
        <taxon>Streptophyta</taxon>
        <taxon>Embryophyta</taxon>
        <taxon>Tracheophyta</taxon>
        <taxon>Spermatophyta</taxon>
        <taxon>Magnoliopsida</taxon>
        <taxon>eudicotyledons</taxon>
        <taxon>Gunneridae</taxon>
        <taxon>Pentapetalae</taxon>
        <taxon>rosids</taxon>
        <taxon>malvids</taxon>
        <taxon>Brassicales</taxon>
        <taxon>Brassicaceae</taxon>
        <taxon>Camelineae</taxon>
        <taxon>Arabidopsis</taxon>
    </lineage>
</organism>
<dbReference type="EMBL" id="AB018109">
    <property type="protein sequence ID" value="BAB08681.1"/>
    <property type="molecule type" value="Genomic_DNA"/>
</dbReference>
<evidence type="ECO:0000313" key="5">
    <source>
        <dbReference type="Proteomes" id="UP000006548"/>
    </source>
</evidence>
<gene>
    <name evidence="2 3" type="ordered locus">At5g51650</name>
    <name evidence="3" type="ORF">K17N15.20</name>
    <name evidence="3" type="ORF">K17N15_20</name>
</gene>
<accession>Q9FHL9</accession>
<dbReference type="EMBL" id="CP002688">
    <property type="protein sequence ID" value="AED96111.1"/>
    <property type="molecule type" value="Genomic_DNA"/>
</dbReference>
<keyword evidence="5" id="KW-1185">Reference proteome</keyword>
<keyword evidence="1" id="KW-0175">Coiled coil</keyword>
<dbReference type="AlphaFoldDB" id="Q9FHL9"/>
<reference evidence="3 5" key="2">
    <citation type="journal article" date="2000" name="Nature">
        <title>Sequence and analysis of chromosome 5 of the plant Arabidopsis thaliana.</title>
        <authorList>
            <consortium name="Kazusa DNA Research Institute"/>
            <consortium name="Cold Spring Harbor and Washington University in St Louis Sequencing Consortium"/>
            <consortium name="European Union Arabidopsis Genome Sequencing Consortium"/>
            <person name="Tabata S."/>
            <person name="Kaneko T."/>
            <person name="Nakamura Y."/>
            <person name="Kotani H."/>
            <person name="Kato T."/>
            <person name="Asamizu E."/>
            <person name="Miyajima N."/>
            <person name="Sasamoto S."/>
            <person name="Kimura T."/>
            <person name="Hosouchi T."/>
            <person name="Kawashima K."/>
            <person name="Kohara M."/>
            <person name="Matsumoto M."/>
            <person name="Matsuno A."/>
            <person name="Muraki A."/>
            <person name="Nakayama S."/>
            <person name="Nakazaki N."/>
            <person name="Naruo K."/>
            <person name="Okumura S."/>
            <person name="Shinpo S."/>
            <person name="Takeuchi C."/>
            <person name="Wada T."/>
            <person name="Watanabe A."/>
            <person name="Yamada M."/>
            <person name="Yasuda M."/>
            <person name="Sato S."/>
            <person name="de la Bastide M."/>
            <person name="Huang E."/>
            <person name="Spiegel L."/>
            <person name="Gnoj L."/>
            <person name="O'Shaughnessy A."/>
            <person name="Preston R."/>
            <person name="Habermann K."/>
            <person name="Murray J."/>
            <person name="Johnson D."/>
            <person name="Rohlfing T."/>
            <person name="Nelson J."/>
            <person name="Stoneking T."/>
            <person name="Pepin K."/>
            <person name="Spieth J."/>
            <person name="Sekhon M."/>
            <person name="Armstrong J."/>
            <person name="Becker M."/>
            <person name="Belter E."/>
            <person name="Cordum H."/>
            <person name="Cordes M."/>
            <person name="Courtney L."/>
            <person name="Courtney W."/>
            <person name="Dante M."/>
            <person name="Du H."/>
            <person name="Edwards J."/>
            <person name="Fryman J."/>
            <person name="Haakensen B."/>
            <person name="Lamar E."/>
            <person name="Latreille P."/>
            <person name="Leonard S."/>
            <person name="Meyer R."/>
            <person name="Mulvaney E."/>
            <person name="Ozersky P."/>
            <person name="Riley A."/>
            <person name="Strowmatt C."/>
            <person name="Wagner-McPherson C."/>
            <person name="Wollam A."/>
            <person name="Yoakum M."/>
            <person name="Bell M."/>
            <person name="Dedhia N."/>
            <person name="Parnell L."/>
            <person name="Shah R."/>
            <person name="Rodriguez M."/>
            <person name="See L.H."/>
            <person name="Vil D."/>
            <person name="Baker J."/>
            <person name="Kirchoff K."/>
            <person name="Toth K."/>
            <person name="King L."/>
            <person name="Bahret A."/>
            <person name="Miller B."/>
            <person name="Marra M."/>
            <person name="Martienssen R."/>
            <person name="McCombie W.R."/>
            <person name="Wilson R.K."/>
            <person name="Murphy G."/>
            <person name="Bancroft I."/>
            <person name="Volckaert G."/>
            <person name="Wambutt R."/>
            <person name="Dusterhoft A."/>
            <person name="Stiekema W."/>
            <person name="Pohl T."/>
            <person name="Entian K.D."/>
            <person name="Terryn N."/>
            <person name="Hartley N."/>
            <person name="Bent E."/>
            <person name="Johnson S."/>
            <person name="Langham S.A."/>
            <person name="McCullagh B."/>
            <person name="Robben J."/>
            <person name="Grymonprez B."/>
            <person name="Zimmermann W."/>
            <person name="Ramsperger U."/>
            <person name="Wedler H."/>
            <person name="Balke K."/>
            <person name="Wedler E."/>
            <person name="Peters S."/>
            <person name="van Staveren M."/>
            <person name="Dirkse W."/>
            <person name="Mooijman P."/>
            <person name="Lankhorst R.K."/>
            <person name="Weitzenegger T."/>
            <person name="Bothe G."/>
            <person name="Rose M."/>
            <person name="Hauf J."/>
            <person name="Berneiser S."/>
            <person name="Hempel S."/>
            <person name="Feldpausch M."/>
            <person name="Lamberth S."/>
            <person name="Villarroel R."/>
            <person name="Gielen J."/>
            <person name="Ardiles W."/>
            <person name="Bents O."/>
            <person name="Lemcke K."/>
            <person name="Kolesov G."/>
            <person name="Mayer K."/>
            <person name="Rudd S."/>
            <person name="Schoof H."/>
            <person name="Schueller C."/>
            <person name="Zaccaria P."/>
            <person name="Mewes H.W."/>
            <person name="Bevan M."/>
            <person name="Fransz P."/>
        </authorList>
    </citation>
    <scope>NUCLEOTIDE SEQUENCE [LARGE SCALE GENOMIC DNA]</scope>
    <source>
        <strain evidence="5">cv. Columbia</strain>
    </source>
</reference>
<name>Q9FHL9_ARATH</name>
<dbReference type="KEGG" id="ath:AT5G51650"/>
<evidence type="ECO:0000313" key="3">
    <source>
        <dbReference type="EMBL" id="AED96111.1"/>
    </source>
</evidence>
<proteinExistence type="predicted"/>
<dbReference type="Araport" id="AT5G51650"/>
<dbReference type="PaxDb" id="3702-AT5G51650.1"/>
<evidence type="ECO:0000256" key="1">
    <source>
        <dbReference type="SAM" id="Coils"/>
    </source>
</evidence>
<dbReference type="Proteomes" id="UP000006548">
    <property type="component" value="Chromosome 5"/>
</dbReference>
<feature type="coiled-coil region" evidence="1">
    <location>
        <begin position="146"/>
        <end position="187"/>
    </location>
</feature>
<dbReference type="GeneID" id="835239"/>
<reference evidence="4" key="1">
    <citation type="journal article" date="2000" name="DNA Res.">
        <title>Structural analysis of Arabidopsis thaliana chromosome 5. X. Sequence features of the regions of 3,076,755 bp covered by sixty P1 and TAC clones.</title>
        <authorList>
            <person name="Sato S."/>
            <person name="Nakamura Y."/>
            <person name="Kaneko T."/>
            <person name="Katoh T."/>
            <person name="Asamizu E."/>
            <person name="Kotani H."/>
            <person name="Tabata S."/>
        </authorList>
    </citation>
    <scope>NUCLEOTIDE SEQUENCE [LARGE SCALE GENOMIC DNA]</scope>
</reference>
<reference evidence="3" key="4">
    <citation type="submission" date="2016-05" db="EMBL/GenBank/DDBJ databases">
        <authorList>
            <person name="Krishnakumar V."/>
            <person name="Cheng C.-Y."/>
            <person name="Chan A.P."/>
            <person name="Schobel S."/>
            <person name="Kim M."/>
            <person name="Ferlanti E.S."/>
            <person name="Belyaeva I."/>
            <person name="Rosen B.D."/>
            <person name="Micklem G."/>
            <person name="Miller J.R."/>
            <person name="Vaughn M."/>
            <person name="Town C.D."/>
        </authorList>
    </citation>
    <scope>NUCLEOTIDE SEQUENCE</scope>
</reference>
<sequence>MTVIVLENKGMPYKAPKPRFLFEDFWHPLVAKGVQRVVQERKEGLEAQGKEEGVEKVLVEKEKEEAHVSWEKDGSVSVAYTYAIHHFNLERDLINYSKWTVSAPGNENDYFDTKILEEEVGIIWDLKEKKKDKKKEEEEDDFGSKIKLTTADLRKLANDKQQLKKLLREFEKKNDEFIEKLMKEKKLEKNKRKKGKKGKTFIVNRE</sequence>
<dbReference type="HOGENOM" id="CLU_1333570_0_0_1"/>
<dbReference type="SMR" id="Q9FHL9"/>